<gene>
    <name evidence="1" type="ORF">FKY71_19765</name>
</gene>
<evidence type="ECO:0000313" key="2">
    <source>
        <dbReference type="Proteomes" id="UP000315400"/>
    </source>
</evidence>
<protein>
    <submittedName>
        <fullName evidence="1">Uncharacterized protein</fullName>
    </submittedName>
</protein>
<dbReference type="Proteomes" id="UP000315400">
    <property type="component" value="Unassembled WGS sequence"/>
</dbReference>
<name>A0A540V766_9GAMM</name>
<comment type="caution">
    <text evidence="1">The sequence shown here is derived from an EMBL/GenBank/DDBJ whole genome shotgun (WGS) entry which is preliminary data.</text>
</comment>
<dbReference type="AlphaFoldDB" id="A0A540V766"/>
<proteinExistence type="predicted"/>
<accession>A0A540V766</accession>
<dbReference type="EMBL" id="VIFK01000644">
    <property type="protein sequence ID" value="TQE92571.1"/>
    <property type="molecule type" value="Genomic_DNA"/>
</dbReference>
<sequence>MASLLLEIEYADLPFISDRTARSILKDLSKAVRRAQAEEIATILRVANVGRRDRQSINDRLRRQIEEGSVYYVEELRAGSLWGQLTISGVALWLLNATVGQTITDAWKATEIHRATIEYVENERPETFARILAGTLRDRELLTGPAFPK</sequence>
<evidence type="ECO:0000313" key="1">
    <source>
        <dbReference type="EMBL" id="TQE92571.1"/>
    </source>
</evidence>
<organism evidence="1 2">
    <name type="scientific">Spiribacter salinus</name>
    <dbReference type="NCBI Taxonomy" id="1335746"/>
    <lineage>
        <taxon>Bacteria</taxon>
        <taxon>Pseudomonadati</taxon>
        <taxon>Pseudomonadota</taxon>
        <taxon>Gammaproteobacteria</taxon>
        <taxon>Chromatiales</taxon>
        <taxon>Ectothiorhodospiraceae</taxon>
        <taxon>Spiribacter</taxon>
    </lineage>
</organism>
<reference evidence="1 2" key="1">
    <citation type="submission" date="2019-06" db="EMBL/GenBank/DDBJ databases">
        <title>Metagenome assembled Genome of Spiribacter salinus SL48-SHIP from the microbial mat of Salt Lake 48 (Novosibirsk region, Russia).</title>
        <authorList>
            <person name="Shipova A."/>
            <person name="Rozanov A.S."/>
            <person name="Bryanskaya A.V."/>
            <person name="Peltek S.E."/>
        </authorList>
    </citation>
    <scope>NUCLEOTIDE SEQUENCE [LARGE SCALE GENOMIC DNA]</scope>
    <source>
        <strain evidence="1">SL48-SHIP-2</strain>
    </source>
</reference>